<feature type="coiled-coil region" evidence="1">
    <location>
        <begin position="45"/>
        <end position="79"/>
    </location>
</feature>
<evidence type="ECO:0000256" key="1">
    <source>
        <dbReference type="SAM" id="Coils"/>
    </source>
</evidence>
<protein>
    <submittedName>
        <fullName evidence="2">Uncharacterized protein</fullName>
    </submittedName>
</protein>
<dbReference type="AlphaFoldDB" id="A0AAD3HR98"/>
<keyword evidence="1" id="KW-0175">Coiled coil</keyword>
<comment type="caution">
    <text evidence="2">The sequence shown here is derived from an EMBL/GenBank/DDBJ whole genome shotgun (WGS) entry which is preliminary data.</text>
</comment>
<dbReference type="EMBL" id="BMAR01000036">
    <property type="protein sequence ID" value="GFR50208.1"/>
    <property type="molecule type" value="Genomic_DNA"/>
</dbReference>
<feature type="coiled-coil region" evidence="1">
    <location>
        <begin position="339"/>
        <end position="420"/>
    </location>
</feature>
<evidence type="ECO:0000313" key="2">
    <source>
        <dbReference type="EMBL" id="GFR50208.1"/>
    </source>
</evidence>
<reference evidence="2 3" key="1">
    <citation type="journal article" date="2021" name="Sci. Rep.">
        <title>Genome sequencing of the multicellular alga Astrephomene provides insights into convergent evolution of germ-soma differentiation.</title>
        <authorList>
            <person name="Yamashita S."/>
            <person name="Yamamoto K."/>
            <person name="Matsuzaki R."/>
            <person name="Suzuki S."/>
            <person name="Yamaguchi H."/>
            <person name="Hirooka S."/>
            <person name="Minakuchi Y."/>
            <person name="Miyagishima S."/>
            <person name="Kawachi M."/>
            <person name="Toyoda A."/>
            <person name="Nozaki H."/>
        </authorList>
    </citation>
    <scope>NUCLEOTIDE SEQUENCE [LARGE SCALE GENOMIC DNA]</scope>
    <source>
        <strain evidence="2 3">NIES-4017</strain>
    </source>
</reference>
<accession>A0AAD3HR98</accession>
<keyword evidence="3" id="KW-1185">Reference proteome</keyword>
<sequence length="438" mass="47255">SPLGAVASPSARRSPLPSGLQAATCTTPCFGAGTPRQHFGALARLEEVQLQLVQAEEARQELQSELQAAQAVLKSKDSELITVKVLLTEYERMHAAATPPRSHWPVPRRVGAILASAGDTAAVNDVSLHVRGSPVRDLGRVKAKLFDDTESCVMASKLEKLQAECQELACRAAELDKQRKRAVKEAEHRKAELRAAQEYIRELEEEVSLLREAKNSTSQEVPLQEAIPDAANAEAEGSAPDEMQDAWQIALMDGQHVGQDDLRQQPLAVEAATSTVVMGGYHGQAAAAAPALLELTTATAQAACQALMGQPTPESAALQAQAAEVKYQDEQASRAAGHAAELQRQVHAARAELAEKARRFAADLEEREQRLSSARAEVAEQARRYNTLAVDYEAQLKAARSEAAEQAERLSSQVWDLEAQLGAANSDLVDQARMYIGL</sequence>
<name>A0AAD3HR98_9CHLO</name>
<feature type="non-terminal residue" evidence="2">
    <location>
        <position position="438"/>
    </location>
</feature>
<proteinExistence type="predicted"/>
<feature type="coiled-coil region" evidence="1">
    <location>
        <begin position="158"/>
        <end position="220"/>
    </location>
</feature>
<gene>
    <name evidence="2" type="ORF">Agub_g12385</name>
</gene>
<organism evidence="2 3">
    <name type="scientific">Astrephomene gubernaculifera</name>
    <dbReference type="NCBI Taxonomy" id="47775"/>
    <lineage>
        <taxon>Eukaryota</taxon>
        <taxon>Viridiplantae</taxon>
        <taxon>Chlorophyta</taxon>
        <taxon>core chlorophytes</taxon>
        <taxon>Chlorophyceae</taxon>
        <taxon>CS clade</taxon>
        <taxon>Chlamydomonadales</taxon>
        <taxon>Astrephomenaceae</taxon>
        <taxon>Astrephomene</taxon>
    </lineage>
</organism>
<dbReference type="Proteomes" id="UP001054857">
    <property type="component" value="Unassembled WGS sequence"/>
</dbReference>
<evidence type="ECO:0000313" key="3">
    <source>
        <dbReference type="Proteomes" id="UP001054857"/>
    </source>
</evidence>